<dbReference type="Pfam" id="PF08281">
    <property type="entry name" value="Sigma70_r4_2"/>
    <property type="match status" value="1"/>
</dbReference>
<dbReference type="CDD" id="cd06171">
    <property type="entry name" value="Sigma70_r4"/>
    <property type="match status" value="1"/>
</dbReference>
<dbReference type="GO" id="GO:0006352">
    <property type="term" value="P:DNA-templated transcription initiation"/>
    <property type="evidence" value="ECO:0007669"/>
    <property type="project" value="InterPro"/>
</dbReference>
<dbReference type="Proteomes" id="UP000298714">
    <property type="component" value="Chromosome"/>
</dbReference>
<dbReference type="InterPro" id="IPR036388">
    <property type="entry name" value="WH-like_DNA-bd_sf"/>
</dbReference>
<sequence>MWTLSPRPPATPHPEQAALANDRAARLHAALLDVPARQRAALALFYVDGLSMAEVAHAMETQPKAVESLLSRGRAHLKALLTPLKEAL</sequence>
<dbReference type="InterPro" id="IPR013249">
    <property type="entry name" value="RNA_pol_sigma70_r4_t2"/>
</dbReference>
<dbReference type="GO" id="GO:0003677">
    <property type="term" value="F:DNA binding"/>
    <property type="evidence" value="ECO:0007669"/>
    <property type="project" value="UniProtKB-KW"/>
</dbReference>
<keyword evidence="1" id="KW-0805">Transcription regulation</keyword>
<dbReference type="AlphaFoldDB" id="A0A4D7CBZ9"/>
<evidence type="ECO:0000256" key="1">
    <source>
        <dbReference type="ARBA" id="ARBA00023015"/>
    </source>
</evidence>
<keyword evidence="3" id="KW-0238">DNA-binding</keyword>
<keyword evidence="2" id="KW-0731">Sigma factor</keyword>
<dbReference type="NCBIfam" id="TIGR02937">
    <property type="entry name" value="sigma70-ECF"/>
    <property type="match status" value="1"/>
</dbReference>
<gene>
    <name evidence="6" type="ORF">E6W36_07445</name>
</gene>
<evidence type="ECO:0000313" key="6">
    <source>
        <dbReference type="EMBL" id="QCI79442.1"/>
    </source>
</evidence>
<dbReference type="InterPro" id="IPR013324">
    <property type="entry name" value="RNA_pol_sigma_r3/r4-like"/>
</dbReference>
<dbReference type="InterPro" id="IPR039425">
    <property type="entry name" value="RNA_pol_sigma-70-like"/>
</dbReference>
<dbReference type="EMBL" id="CP039704">
    <property type="protein sequence ID" value="QCI79442.1"/>
    <property type="molecule type" value="Genomic_DNA"/>
</dbReference>
<keyword evidence="4" id="KW-0804">Transcription</keyword>
<evidence type="ECO:0000259" key="5">
    <source>
        <dbReference type="Pfam" id="PF08281"/>
    </source>
</evidence>
<reference evidence="7" key="1">
    <citation type="submission" date="2019-04" db="EMBL/GenBank/DDBJ databases">
        <title>Complete genome sequence of Sphingomonas sp. W1-2-3.</title>
        <authorList>
            <person name="Im W.T."/>
        </authorList>
    </citation>
    <scope>NUCLEOTIDE SEQUENCE [LARGE SCALE GENOMIC DNA]</scope>
    <source>
        <strain evidence="7">W1-2-3</strain>
    </source>
</reference>
<dbReference type="Gene3D" id="1.10.10.10">
    <property type="entry name" value="Winged helix-like DNA-binding domain superfamily/Winged helix DNA-binding domain"/>
    <property type="match status" value="1"/>
</dbReference>
<name>A0A4D7CBZ9_9SPHN</name>
<protein>
    <submittedName>
        <fullName evidence="6">Sigma-70 family RNA polymerase sigma factor</fullName>
    </submittedName>
</protein>
<feature type="domain" description="RNA polymerase sigma factor 70 region 4 type 2" evidence="5">
    <location>
        <begin position="26"/>
        <end position="77"/>
    </location>
</feature>
<evidence type="ECO:0000313" key="7">
    <source>
        <dbReference type="Proteomes" id="UP000298714"/>
    </source>
</evidence>
<accession>A0A4D7CBZ9</accession>
<dbReference type="InterPro" id="IPR014284">
    <property type="entry name" value="RNA_pol_sigma-70_dom"/>
</dbReference>
<proteinExistence type="predicted"/>
<evidence type="ECO:0000256" key="2">
    <source>
        <dbReference type="ARBA" id="ARBA00023082"/>
    </source>
</evidence>
<dbReference type="PANTHER" id="PTHR43133">
    <property type="entry name" value="RNA POLYMERASE ECF-TYPE SIGMA FACTO"/>
    <property type="match status" value="1"/>
</dbReference>
<dbReference type="SUPFAM" id="SSF88659">
    <property type="entry name" value="Sigma3 and sigma4 domains of RNA polymerase sigma factors"/>
    <property type="match status" value="1"/>
</dbReference>
<dbReference type="PANTHER" id="PTHR43133:SF8">
    <property type="entry name" value="RNA POLYMERASE SIGMA FACTOR HI_1459-RELATED"/>
    <property type="match status" value="1"/>
</dbReference>
<organism evidence="6 7">
    <name type="scientific">Hankyongella ginsenosidimutans</name>
    <dbReference type="NCBI Taxonomy" id="1763828"/>
    <lineage>
        <taxon>Bacteria</taxon>
        <taxon>Pseudomonadati</taxon>
        <taxon>Pseudomonadota</taxon>
        <taxon>Alphaproteobacteria</taxon>
        <taxon>Sphingomonadales</taxon>
        <taxon>Sphingomonadaceae</taxon>
        <taxon>Hankyongella</taxon>
    </lineage>
</organism>
<dbReference type="KEGG" id="hgn:E6W36_07445"/>
<dbReference type="GO" id="GO:0016987">
    <property type="term" value="F:sigma factor activity"/>
    <property type="evidence" value="ECO:0007669"/>
    <property type="project" value="UniProtKB-KW"/>
</dbReference>
<keyword evidence="7" id="KW-1185">Reference proteome</keyword>
<evidence type="ECO:0000256" key="4">
    <source>
        <dbReference type="ARBA" id="ARBA00023163"/>
    </source>
</evidence>
<evidence type="ECO:0000256" key="3">
    <source>
        <dbReference type="ARBA" id="ARBA00023125"/>
    </source>
</evidence>